<comment type="caution">
    <text evidence="1">The sequence shown here is derived from an EMBL/GenBank/DDBJ whole genome shotgun (WGS) entry which is preliminary data.</text>
</comment>
<organism evidence="1 2">
    <name type="scientific">Racocetra persica</name>
    <dbReference type="NCBI Taxonomy" id="160502"/>
    <lineage>
        <taxon>Eukaryota</taxon>
        <taxon>Fungi</taxon>
        <taxon>Fungi incertae sedis</taxon>
        <taxon>Mucoromycota</taxon>
        <taxon>Glomeromycotina</taxon>
        <taxon>Glomeromycetes</taxon>
        <taxon>Diversisporales</taxon>
        <taxon>Gigasporaceae</taxon>
        <taxon>Racocetra</taxon>
    </lineage>
</organism>
<gene>
    <name evidence="1" type="ORF">RPERSI_LOCUS14665</name>
</gene>
<dbReference type="Proteomes" id="UP000789920">
    <property type="component" value="Unassembled WGS sequence"/>
</dbReference>
<accession>A0ACA9QJQ3</accession>
<evidence type="ECO:0000313" key="1">
    <source>
        <dbReference type="EMBL" id="CAG8755799.1"/>
    </source>
</evidence>
<name>A0ACA9QJQ3_9GLOM</name>
<reference evidence="1" key="1">
    <citation type="submission" date="2021-06" db="EMBL/GenBank/DDBJ databases">
        <authorList>
            <person name="Kallberg Y."/>
            <person name="Tangrot J."/>
            <person name="Rosling A."/>
        </authorList>
    </citation>
    <scope>NUCLEOTIDE SEQUENCE</scope>
    <source>
        <strain evidence="1">MA461A</strain>
    </source>
</reference>
<feature type="non-terminal residue" evidence="1">
    <location>
        <position position="1"/>
    </location>
</feature>
<keyword evidence="2" id="KW-1185">Reference proteome</keyword>
<feature type="non-terminal residue" evidence="1">
    <location>
        <position position="88"/>
    </location>
</feature>
<proteinExistence type="predicted"/>
<evidence type="ECO:0000313" key="2">
    <source>
        <dbReference type="Proteomes" id="UP000789920"/>
    </source>
</evidence>
<sequence>DSWVTLPINKEQAFVNLAWVVSSFQEFRIGGSPKLTGFSIFLSRRIKELQDLCSSKGIRGARYSTQQKTARRGPKNTGSFLKLFFDPK</sequence>
<dbReference type="EMBL" id="CAJVQC010034176">
    <property type="protein sequence ID" value="CAG8755799.1"/>
    <property type="molecule type" value="Genomic_DNA"/>
</dbReference>
<protein>
    <submittedName>
        <fullName evidence="1">10705_t:CDS:1</fullName>
    </submittedName>
</protein>